<sequence length="230" mass="24009">MRTYRAELLRSASRATGCLLLLCLCLAVFSMSNAGPQHEPPLWGFRQAAIFIATLLMGRAATVTAGDFSTGTIRPWIISTRSRGPVFLGKLAASLTIAVGTAVLMGLGAYLVSGVFGRVPPVGAMATATAQLALACAALSVFGHATGVMTRSVPVALTVTLGWILPAEAVLQGRSARLDRWLPGSVLHDFTLGHVAPGGTTAEAVFHATLPLVLLDAAALVFFLRRDINS</sequence>
<evidence type="ECO:0008006" key="5">
    <source>
        <dbReference type="Google" id="ProtNLM"/>
    </source>
</evidence>
<feature type="transmembrane region" description="Helical" evidence="1">
    <location>
        <begin position="87"/>
        <end position="112"/>
    </location>
</feature>
<comment type="caution">
    <text evidence="3">The sequence shown here is derived from an EMBL/GenBank/DDBJ whole genome shotgun (WGS) entry which is preliminary data.</text>
</comment>
<keyword evidence="1" id="KW-0812">Transmembrane</keyword>
<name>A0A9W6RMW4_9ACTN</name>
<evidence type="ECO:0000256" key="2">
    <source>
        <dbReference type="SAM" id="SignalP"/>
    </source>
</evidence>
<accession>A0A9W6RMW4</accession>
<keyword evidence="1" id="KW-1133">Transmembrane helix</keyword>
<evidence type="ECO:0000313" key="3">
    <source>
        <dbReference type="EMBL" id="GLY76932.1"/>
    </source>
</evidence>
<proteinExistence type="predicted"/>
<dbReference type="RefSeq" id="WP_285625754.1">
    <property type="nucleotide sequence ID" value="NZ_BSTJ01000006.1"/>
</dbReference>
<protein>
    <recommendedName>
        <fullName evidence="5">ABC transporter permease</fullName>
    </recommendedName>
</protein>
<keyword evidence="1" id="KW-0472">Membrane</keyword>
<dbReference type="EMBL" id="BSTJ01000006">
    <property type="protein sequence ID" value="GLY76932.1"/>
    <property type="molecule type" value="Genomic_DNA"/>
</dbReference>
<dbReference type="Proteomes" id="UP001165135">
    <property type="component" value="Unassembled WGS sequence"/>
</dbReference>
<gene>
    <name evidence="3" type="ORF">Airi01_051990</name>
</gene>
<feature type="transmembrane region" description="Helical" evidence="1">
    <location>
        <begin position="124"/>
        <end position="143"/>
    </location>
</feature>
<dbReference type="AlphaFoldDB" id="A0A9W6RMW4"/>
<keyword evidence="2" id="KW-0732">Signal</keyword>
<feature type="transmembrane region" description="Helical" evidence="1">
    <location>
        <begin position="204"/>
        <end position="224"/>
    </location>
</feature>
<evidence type="ECO:0000256" key="1">
    <source>
        <dbReference type="SAM" id="Phobius"/>
    </source>
</evidence>
<feature type="transmembrane region" description="Helical" evidence="1">
    <location>
        <begin position="155"/>
        <end position="173"/>
    </location>
</feature>
<feature type="chain" id="PRO_5040741354" description="ABC transporter permease" evidence="2">
    <location>
        <begin position="35"/>
        <end position="230"/>
    </location>
</feature>
<feature type="transmembrane region" description="Helical" evidence="1">
    <location>
        <begin position="44"/>
        <end position="66"/>
    </location>
</feature>
<feature type="signal peptide" evidence="2">
    <location>
        <begin position="1"/>
        <end position="34"/>
    </location>
</feature>
<reference evidence="3" key="1">
    <citation type="submission" date="2023-03" db="EMBL/GenBank/DDBJ databases">
        <title>Actinoallomurus iriomotensis NBRC 103681.</title>
        <authorList>
            <person name="Ichikawa N."/>
            <person name="Sato H."/>
            <person name="Tonouchi N."/>
        </authorList>
    </citation>
    <scope>NUCLEOTIDE SEQUENCE</scope>
    <source>
        <strain evidence="3">NBRC 103681</strain>
    </source>
</reference>
<evidence type="ECO:0000313" key="4">
    <source>
        <dbReference type="Proteomes" id="UP001165135"/>
    </source>
</evidence>
<organism evidence="3 4">
    <name type="scientific">Actinoallomurus iriomotensis</name>
    <dbReference type="NCBI Taxonomy" id="478107"/>
    <lineage>
        <taxon>Bacteria</taxon>
        <taxon>Bacillati</taxon>
        <taxon>Actinomycetota</taxon>
        <taxon>Actinomycetes</taxon>
        <taxon>Streptosporangiales</taxon>
        <taxon>Thermomonosporaceae</taxon>
        <taxon>Actinoallomurus</taxon>
    </lineage>
</organism>